<evidence type="ECO:0000313" key="3">
    <source>
        <dbReference type="EMBL" id="WOO43576.1"/>
    </source>
</evidence>
<organism evidence="3 4">
    <name type="scientific">Rubellicoccus peritrichatus</name>
    <dbReference type="NCBI Taxonomy" id="3080537"/>
    <lineage>
        <taxon>Bacteria</taxon>
        <taxon>Pseudomonadati</taxon>
        <taxon>Verrucomicrobiota</taxon>
        <taxon>Opitutia</taxon>
        <taxon>Puniceicoccales</taxon>
        <taxon>Cerasicoccaceae</taxon>
        <taxon>Rubellicoccus</taxon>
    </lineage>
</organism>
<keyword evidence="1" id="KW-0472">Membrane</keyword>
<evidence type="ECO:0000313" key="4">
    <source>
        <dbReference type="Proteomes" id="UP001304300"/>
    </source>
</evidence>
<accession>A0AAQ3QVP2</accession>
<proteinExistence type="predicted"/>
<dbReference type="InterPro" id="IPR025641">
    <property type="entry name" value="DUF4340"/>
</dbReference>
<sequence length="352" mass="39848">MKLKIFIIIILGLVVTTAIFWFEKKSSEPSFAPLEVGAPVVDMDMIREAKKIMVKTHMTAPEYFALVREDSGHWFVPGYHGILASYAQMQQLVERLLKSEVIRFIEDPTPEELERYNIGETGVSFHDKEGHVIQKIEFGGQVAVEEGSSAEYLARINDDSRIAVITVRPFLNGDIDKWGSTKLFNFIDEDVAELLWRPQPSGKEYLFKRTSSEEPLTLVGQGAFIDPKALTVLVQNLTRIRFEALTPKGDSRAQASLESAHSYQLKTFDGREANIALGRIPEDLKIPIVQEIPIGLDTVENLPVGDVESYINVEMESTEWNHILERFYFSLPVYLYVTLAPEEEKLVLGKVQ</sequence>
<dbReference type="AlphaFoldDB" id="A0AAQ3QVP2"/>
<keyword evidence="1" id="KW-0812">Transmembrane</keyword>
<dbReference type="Pfam" id="PF14238">
    <property type="entry name" value="DUF4340"/>
    <property type="match status" value="1"/>
</dbReference>
<keyword evidence="4" id="KW-1185">Reference proteome</keyword>
<evidence type="ECO:0000256" key="1">
    <source>
        <dbReference type="SAM" id="Phobius"/>
    </source>
</evidence>
<name>A0AAQ3QVP2_9BACT</name>
<dbReference type="EMBL" id="CP136920">
    <property type="protein sequence ID" value="WOO43576.1"/>
    <property type="molecule type" value="Genomic_DNA"/>
</dbReference>
<reference evidence="3 4" key="1">
    <citation type="submission" date="2023-10" db="EMBL/GenBank/DDBJ databases">
        <title>Rubellicoccus peritrichatus gen. nov., sp. nov., isolated from an algae of coral reef tank.</title>
        <authorList>
            <person name="Luo J."/>
        </authorList>
    </citation>
    <scope>NUCLEOTIDE SEQUENCE [LARGE SCALE GENOMIC DNA]</scope>
    <source>
        <strain evidence="3 4">CR14</strain>
    </source>
</reference>
<dbReference type="Proteomes" id="UP001304300">
    <property type="component" value="Chromosome"/>
</dbReference>
<evidence type="ECO:0000259" key="2">
    <source>
        <dbReference type="Pfam" id="PF14238"/>
    </source>
</evidence>
<dbReference type="KEGG" id="puo:RZN69_10800"/>
<feature type="domain" description="DUF4340" evidence="2">
    <location>
        <begin position="74"/>
        <end position="251"/>
    </location>
</feature>
<protein>
    <submittedName>
        <fullName evidence="3">DUF4340 domain-containing protein</fullName>
    </submittedName>
</protein>
<dbReference type="RefSeq" id="WP_317836137.1">
    <property type="nucleotide sequence ID" value="NZ_CP136920.1"/>
</dbReference>
<gene>
    <name evidence="3" type="ORF">RZN69_10800</name>
</gene>
<feature type="transmembrane region" description="Helical" evidence="1">
    <location>
        <begin position="5"/>
        <end position="22"/>
    </location>
</feature>
<keyword evidence="1" id="KW-1133">Transmembrane helix</keyword>